<dbReference type="SUPFAM" id="SSF52540">
    <property type="entry name" value="P-loop containing nucleoside triphosphate hydrolases"/>
    <property type="match status" value="1"/>
</dbReference>
<evidence type="ECO:0000313" key="4">
    <source>
        <dbReference type="Proteomes" id="UP000177939"/>
    </source>
</evidence>
<dbReference type="Gene3D" id="3.30.450.90">
    <property type="match status" value="1"/>
</dbReference>
<dbReference type="PANTHER" id="PTHR30486:SF16">
    <property type="entry name" value="TWITCHING MOTILITY PROTEIN PILT"/>
    <property type="match status" value="1"/>
</dbReference>
<dbReference type="PANTHER" id="PTHR30486">
    <property type="entry name" value="TWITCHING MOTILITY PROTEIN PILT"/>
    <property type="match status" value="1"/>
</dbReference>
<sequence>MEVYTILFNRLLSETAKRQATDLHLSAGSIPVIRKDGRLVVLTEEKIIEQTALEQIVASFLSEAEQKILAEKREITVVKTLGGHFRFKINVYFQKGLLAVSFRLITPAVRDFNSLGLPSVVGDFTQLPDGLVIIGGIYGSGKTTTMGALLEQVNQRQQKRILTLENPVETIFANQQSVIEQREVGKDVPTLVDGLQYCRHEDIDIIMIADIRNELSEALPLILELSASGSLVLLEMHADSAVRVIENIMDTFLPHKVAAARTLLADVLRGIVVQRLIPKNGGGQALALAILLGSSAVASVIREGHLSQLETIIQTSGGEGMVSMITSLSRLVQSGQVSRADALAAAPNKEDFAIMSR</sequence>
<dbReference type="GO" id="GO:0016887">
    <property type="term" value="F:ATP hydrolysis activity"/>
    <property type="evidence" value="ECO:0007669"/>
    <property type="project" value="InterPro"/>
</dbReference>
<reference evidence="3 4" key="1">
    <citation type="journal article" date="2016" name="Nat. Commun.">
        <title>Thousands of microbial genomes shed light on interconnected biogeochemical processes in an aquifer system.</title>
        <authorList>
            <person name="Anantharaman K."/>
            <person name="Brown C.T."/>
            <person name="Hug L.A."/>
            <person name="Sharon I."/>
            <person name="Castelle C.J."/>
            <person name="Probst A.J."/>
            <person name="Thomas B.C."/>
            <person name="Singh A."/>
            <person name="Wilkins M.J."/>
            <person name="Karaoz U."/>
            <person name="Brodie E.L."/>
            <person name="Williams K.H."/>
            <person name="Hubbard S.S."/>
            <person name="Banfield J.F."/>
        </authorList>
    </citation>
    <scope>NUCLEOTIDE SEQUENCE [LARGE SCALE GENOMIC DNA]</scope>
</reference>
<dbReference type="EMBL" id="MFGL01000017">
    <property type="protein sequence ID" value="OGF40727.1"/>
    <property type="molecule type" value="Genomic_DNA"/>
</dbReference>
<dbReference type="InterPro" id="IPR001482">
    <property type="entry name" value="T2SS/T4SS_dom"/>
</dbReference>
<feature type="domain" description="Bacterial type II secretion system protein E" evidence="2">
    <location>
        <begin position="9"/>
        <end position="279"/>
    </location>
</feature>
<dbReference type="InterPro" id="IPR050921">
    <property type="entry name" value="T4SS_GSP_E_ATPase"/>
</dbReference>
<evidence type="ECO:0000313" key="3">
    <source>
        <dbReference type="EMBL" id="OGF40727.1"/>
    </source>
</evidence>
<protein>
    <recommendedName>
        <fullName evidence="2">Bacterial type II secretion system protein E domain-containing protein</fullName>
    </recommendedName>
</protein>
<dbReference type="Pfam" id="PF00437">
    <property type="entry name" value="T2SSE"/>
    <property type="match status" value="1"/>
</dbReference>
<comment type="similarity">
    <text evidence="1">Belongs to the GSP E family.</text>
</comment>
<evidence type="ECO:0000259" key="2">
    <source>
        <dbReference type="Pfam" id="PF00437"/>
    </source>
</evidence>
<comment type="caution">
    <text evidence="3">The sequence shown here is derived from an EMBL/GenBank/DDBJ whole genome shotgun (WGS) entry which is preliminary data.</text>
</comment>
<dbReference type="Gene3D" id="3.40.50.300">
    <property type="entry name" value="P-loop containing nucleotide triphosphate hydrolases"/>
    <property type="match status" value="1"/>
</dbReference>
<gene>
    <name evidence="3" type="ORF">A2477_00770</name>
</gene>
<evidence type="ECO:0000256" key="1">
    <source>
        <dbReference type="ARBA" id="ARBA00006611"/>
    </source>
</evidence>
<dbReference type="AlphaFoldDB" id="A0A1F5TPF7"/>
<accession>A0A1F5TPF7</accession>
<name>A0A1F5TPF7_9BACT</name>
<dbReference type="Proteomes" id="UP000177939">
    <property type="component" value="Unassembled WGS sequence"/>
</dbReference>
<proteinExistence type="inferred from homology"/>
<organism evidence="3 4">
    <name type="scientific">Candidatus Falkowbacteria bacterium RIFOXYC2_FULL_47_12</name>
    <dbReference type="NCBI Taxonomy" id="1798004"/>
    <lineage>
        <taxon>Bacteria</taxon>
        <taxon>Candidatus Falkowiibacteriota</taxon>
    </lineage>
</organism>
<dbReference type="InterPro" id="IPR027417">
    <property type="entry name" value="P-loop_NTPase"/>
</dbReference>